<accession>A0A915I2J1</accession>
<reference evidence="3" key="1">
    <citation type="submission" date="2022-11" db="UniProtKB">
        <authorList>
            <consortium name="WormBaseParasite"/>
        </authorList>
    </citation>
    <scope>IDENTIFICATION</scope>
</reference>
<evidence type="ECO:0000256" key="1">
    <source>
        <dbReference type="SAM" id="MobiDB-lite"/>
    </source>
</evidence>
<feature type="compositionally biased region" description="Acidic residues" evidence="1">
    <location>
        <begin position="44"/>
        <end position="54"/>
    </location>
</feature>
<name>A0A915I2J1_ROMCU</name>
<organism evidence="2 3">
    <name type="scientific">Romanomermis culicivorax</name>
    <name type="common">Nematode worm</name>
    <dbReference type="NCBI Taxonomy" id="13658"/>
    <lineage>
        <taxon>Eukaryota</taxon>
        <taxon>Metazoa</taxon>
        <taxon>Ecdysozoa</taxon>
        <taxon>Nematoda</taxon>
        <taxon>Enoplea</taxon>
        <taxon>Dorylaimia</taxon>
        <taxon>Mermithida</taxon>
        <taxon>Mermithoidea</taxon>
        <taxon>Mermithidae</taxon>
        <taxon>Romanomermis</taxon>
    </lineage>
</organism>
<evidence type="ECO:0000313" key="2">
    <source>
        <dbReference type="Proteomes" id="UP000887565"/>
    </source>
</evidence>
<proteinExistence type="predicted"/>
<sequence>MRITEDKISARLKNFHISHDYSQKCVGEKRHETFEEIESRLSSDEEDLDLDLEQPESSGEVIQVSKELKDMVKNKLDERLLLLPPSVPNSCSAVVLWQPSPWENLLPKPQKKELLEKLGNSEELTRKKDDELNANGDTNAMEID</sequence>
<feature type="compositionally biased region" description="Basic and acidic residues" evidence="1">
    <location>
        <begin position="116"/>
        <end position="131"/>
    </location>
</feature>
<dbReference type="AlphaFoldDB" id="A0A915I2J1"/>
<evidence type="ECO:0000313" key="3">
    <source>
        <dbReference type="WBParaSite" id="nRc.2.0.1.t07926-RA"/>
    </source>
</evidence>
<feature type="region of interest" description="Disordered" evidence="1">
    <location>
        <begin position="39"/>
        <end position="60"/>
    </location>
</feature>
<dbReference type="Proteomes" id="UP000887565">
    <property type="component" value="Unplaced"/>
</dbReference>
<keyword evidence="2" id="KW-1185">Reference proteome</keyword>
<protein>
    <submittedName>
        <fullName evidence="3">Uncharacterized protein</fullName>
    </submittedName>
</protein>
<dbReference type="WBParaSite" id="nRc.2.0.1.t07926-RA">
    <property type="protein sequence ID" value="nRc.2.0.1.t07926-RA"/>
    <property type="gene ID" value="nRc.2.0.1.g07926"/>
</dbReference>
<feature type="region of interest" description="Disordered" evidence="1">
    <location>
        <begin position="116"/>
        <end position="144"/>
    </location>
</feature>